<dbReference type="InterPro" id="IPR027417">
    <property type="entry name" value="P-loop_NTPase"/>
</dbReference>
<organism evidence="10 11">
    <name type="scientific">Filobacillus milosensis</name>
    <dbReference type="NCBI Taxonomy" id="94137"/>
    <lineage>
        <taxon>Bacteria</taxon>
        <taxon>Bacillati</taxon>
        <taxon>Bacillota</taxon>
        <taxon>Bacilli</taxon>
        <taxon>Bacillales</taxon>
        <taxon>Bacillaceae</taxon>
        <taxon>Filobacillus</taxon>
    </lineage>
</organism>
<reference evidence="10 11" key="1">
    <citation type="submission" date="2019-03" db="EMBL/GenBank/DDBJ databases">
        <authorList>
            <person name="He R.-H."/>
        </authorList>
    </citation>
    <scope>NUCLEOTIDE SEQUENCE [LARGE SCALE GENOMIC DNA]</scope>
    <source>
        <strain evidence="11">SH 714</strain>
    </source>
</reference>
<keyword evidence="5 8" id="KW-0067">ATP-binding</keyword>
<evidence type="ECO:0000256" key="6">
    <source>
        <dbReference type="ARBA" id="ARBA00022967"/>
    </source>
</evidence>
<name>A0A4Y8IEI1_9BACI</name>
<dbReference type="EMBL" id="SOPW01000015">
    <property type="protein sequence ID" value="TFB14698.1"/>
    <property type="molecule type" value="Genomic_DNA"/>
</dbReference>
<accession>A0A4Y8IEI1</accession>
<dbReference type="InterPro" id="IPR030946">
    <property type="entry name" value="EcfA2"/>
</dbReference>
<keyword evidence="11" id="KW-1185">Reference proteome</keyword>
<comment type="subunit">
    <text evidence="8">Forms a stable energy-coupling factor (ECF) transporter complex composed of 2 membrane-embedded substrate-binding proteins (S component), 2 ATP-binding proteins (A component) and 2 transmembrane proteins (T component).</text>
</comment>
<dbReference type="GO" id="GO:0043190">
    <property type="term" value="C:ATP-binding cassette (ABC) transporter complex"/>
    <property type="evidence" value="ECO:0007669"/>
    <property type="project" value="TreeGrafter"/>
</dbReference>
<dbReference type="RefSeq" id="WP_134340894.1">
    <property type="nucleotide sequence ID" value="NZ_SOPW01000015.1"/>
</dbReference>
<evidence type="ECO:0000256" key="4">
    <source>
        <dbReference type="ARBA" id="ARBA00022741"/>
    </source>
</evidence>
<dbReference type="AlphaFoldDB" id="A0A4Y8IEI1"/>
<keyword evidence="3 8" id="KW-1003">Cell membrane</keyword>
<comment type="function">
    <text evidence="8">ATP-binding (A) component of a common energy-coupling factor (ECF) ABC-transporter complex.</text>
</comment>
<dbReference type="GO" id="GO:0005524">
    <property type="term" value="F:ATP binding"/>
    <property type="evidence" value="ECO:0007669"/>
    <property type="project" value="UniProtKB-UniRule"/>
</dbReference>
<dbReference type="SUPFAM" id="SSF52540">
    <property type="entry name" value="P-loop containing nucleoside triphosphate hydrolases"/>
    <property type="match status" value="1"/>
</dbReference>
<dbReference type="InterPro" id="IPR003593">
    <property type="entry name" value="AAA+_ATPase"/>
</dbReference>
<feature type="domain" description="ABC transporter" evidence="9">
    <location>
        <begin position="3"/>
        <end position="243"/>
    </location>
</feature>
<dbReference type="InterPro" id="IPR017871">
    <property type="entry name" value="ABC_transporter-like_CS"/>
</dbReference>
<dbReference type="GO" id="GO:0015087">
    <property type="term" value="F:cobalt ion transmembrane transporter activity"/>
    <property type="evidence" value="ECO:0007669"/>
    <property type="project" value="UniProtKB-ARBA"/>
</dbReference>
<dbReference type="InterPro" id="IPR003439">
    <property type="entry name" value="ABC_transporter-like_ATP-bd"/>
</dbReference>
<evidence type="ECO:0000256" key="7">
    <source>
        <dbReference type="ARBA" id="ARBA00023136"/>
    </source>
</evidence>
<keyword evidence="4 8" id="KW-0547">Nucleotide-binding</keyword>
<dbReference type="NCBIfam" id="TIGR04521">
    <property type="entry name" value="ECF_ATPase_2"/>
    <property type="match status" value="1"/>
</dbReference>
<sequence length="286" mass="31935">MDITFKNVSYIYQKNSPFEQRALEDINVQLPSGSFVSVVGHTGSGKSTFIQHLNGLLEPTEGVVQVGPYELSPEKNKHLKGLRKNVGMVFQNPDHQLFEETVQKEMMFGPKNFGINVTGTELENVIKDVGLDLDILSRSPFDLSGGQKKRVAIASVLVLKPKVLILDEPTAGLDPLGKYKMMELFSHLHKSQQLTIILVTHHMEDALKYSDQMMVMNKGKVVLIDHPLNVFKRKEYLKEIGLALPEKIELIEILQKELNLTIDDAGQSVDELAKSIGDWVKEGSGS</sequence>
<comment type="similarity">
    <text evidence="8">Belongs to the ABC transporter superfamily. Energy-coupling factor EcfA family.</text>
</comment>
<dbReference type="InterPro" id="IPR050095">
    <property type="entry name" value="ECF_ABC_transporter_ATP-bd"/>
</dbReference>
<dbReference type="GO" id="GO:0016887">
    <property type="term" value="F:ATP hydrolysis activity"/>
    <property type="evidence" value="ECO:0007669"/>
    <property type="project" value="InterPro"/>
</dbReference>
<dbReference type="InterPro" id="IPR015856">
    <property type="entry name" value="ABC_transpr_CbiO/EcfA_su"/>
</dbReference>
<evidence type="ECO:0000259" key="9">
    <source>
        <dbReference type="PROSITE" id="PS50893"/>
    </source>
</evidence>
<dbReference type="CDD" id="cd03225">
    <property type="entry name" value="ABC_cobalt_CbiO_domain1"/>
    <property type="match status" value="1"/>
</dbReference>
<evidence type="ECO:0000313" key="11">
    <source>
        <dbReference type="Proteomes" id="UP000297975"/>
    </source>
</evidence>
<dbReference type="GO" id="GO:0042626">
    <property type="term" value="F:ATPase-coupled transmembrane transporter activity"/>
    <property type="evidence" value="ECO:0007669"/>
    <property type="project" value="TreeGrafter"/>
</dbReference>
<protein>
    <recommendedName>
        <fullName evidence="8">Energy-coupling factor transporter ATP-binding protein EcfA2</fullName>
        <ecNumber evidence="8">7.-.-.-</ecNumber>
    </recommendedName>
</protein>
<dbReference type="PROSITE" id="PS00211">
    <property type="entry name" value="ABC_TRANSPORTER_1"/>
    <property type="match status" value="1"/>
</dbReference>
<dbReference type="Proteomes" id="UP000297975">
    <property type="component" value="Unassembled WGS sequence"/>
</dbReference>
<evidence type="ECO:0000256" key="1">
    <source>
        <dbReference type="ARBA" id="ARBA00004202"/>
    </source>
</evidence>
<keyword evidence="2 8" id="KW-0813">Transport</keyword>
<keyword evidence="7 8" id="KW-0472">Membrane</keyword>
<evidence type="ECO:0000256" key="3">
    <source>
        <dbReference type="ARBA" id="ARBA00022475"/>
    </source>
</evidence>
<evidence type="ECO:0000256" key="8">
    <source>
        <dbReference type="RuleBase" id="RU365104"/>
    </source>
</evidence>
<dbReference type="SMART" id="SM00382">
    <property type="entry name" value="AAA"/>
    <property type="match status" value="1"/>
</dbReference>
<gene>
    <name evidence="10" type="ORF">E3U55_12920</name>
</gene>
<dbReference type="Pfam" id="PF00005">
    <property type="entry name" value="ABC_tran"/>
    <property type="match status" value="1"/>
</dbReference>
<evidence type="ECO:0000256" key="2">
    <source>
        <dbReference type="ARBA" id="ARBA00022448"/>
    </source>
</evidence>
<proteinExistence type="inferred from homology"/>
<dbReference type="FunFam" id="3.40.50.300:FF:000224">
    <property type="entry name" value="Energy-coupling factor transporter ATP-binding protein EcfA"/>
    <property type="match status" value="1"/>
</dbReference>
<evidence type="ECO:0000256" key="5">
    <source>
        <dbReference type="ARBA" id="ARBA00022840"/>
    </source>
</evidence>
<dbReference type="PANTHER" id="PTHR43553">
    <property type="entry name" value="HEAVY METAL TRANSPORTER"/>
    <property type="match status" value="1"/>
</dbReference>
<evidence type="ECO:0000313" key="10">
    <source>
        <dbReference type="EMBL" id="TFB14698.1"/>
    </source>
</evidence>
<dbReference type="PANTHER" id="PTHR43553:SF27">
    <property type="entry name" value="ENERGY-COUPLING FACTOR TRANSPORTER ATP-BINDING PROTEIN ECFA2"/>
    <property type="match status" value="1"/>
</dbReference>
<comment type="caution">
    <text evidence="10">The sequence shown here is derived from an EMBL/GenBank/DDBJ whole genome shotgun (WGS) entry which is preliminary data.</text>
</comment>
<comment type="subcellular location">
    <subcellularLocation>
        <location evidence="1 8">Cell membrane</location>
        <topology evidence="1 8">Peripheral membrane protein</topology>
    </subcellularLocation>
</comment>
<dbReference type="EC" id="7.-.-.-" evidence="8"/>
<dbReference type="PROSITE" id="PS50890">
    <property type="entry name" value="PUA"/>
    <property type="match status" value="1"/>
</dbReference>
<dbReference type="PROSITE" id="PS50893">
    <property type="entry name" value="ABC_TRANSPORTER_2"/>
    <property type="match status" value="1"/>
</dbReference>
<keyword evidence="6" id="KW-1278">Translocase</keyword>
<dbReference type="OrthoDB" id="9784332at2"/>
<dbReference type="Gene3D" id="3.40.50.300">
    <property type="entry name" value="P-loop containing nucleotide triphosphate hydrolases"/>
    <property type="match status" value="1"/>
</dbReference>